<proteinExistence type="predicted"/>
<evidence type="ECO:0000256" key="1">
    <source>
        <dbReference type="SAM" id="MobiDB-lite"/>
    </source>
</evidence>
<dbReference type="HOGENOM" id="CLU_047668_0_0_2"/>
<dbReference type="Pfam" id="PF13688">
    <property type="entry name" value="Reprolysin_5"/>
    <property type="match status" value="1"/>
</dbReference>
<evidence type="ECO:0000313" key="2">
    <source>
        <dbReference type="EMBL" id="AKB59920.1"/>
    </source>
</evidence>
<dbReference type="GO" id="GO:0008237">
    <property type="term" value="F:metallopeptidase activity"/>
    <property type="evidence" value="ECO:0007669"/>
    <property type="project" value="InterPro"/>
</dbReference>
<dbReference type="InterPro" id="IPR024079">
    <property type="entry name" value="MetalloPept_cat_dom_sf"/>
</dbReference>
<feature type="region of interest" description="Disordered" evidence="1">
    <location>
        <begin position="428"/>
        <end position="452"/>
    </location>
</feature>
<dbReference type="Gene3D" id="3.40.390.10">
    <property type="entry name" value="Collagenase (Catalytic Domain)"/>
    <property type="match status" value="1"/>
</dbReference>
<name>A0A0E3R5F6_METBA</name>
<organism evidence="2 3">
    <name type="scientific">Methanosarcina barkeri 227</name>
    <dbReference type="NCBI Taxonomy" id="1434106"/>
    <lineage>
        <taxon>Archaea</taxon>
        <taxon>Methanobacteriati</taxon>
        <taxon>Methanobacteriota</taxon>
        <taxon>Stenosarchaea group</taxon>
        <taxon>Methanomicrobia</taxon>
        <taxon>Methanosarcinales</taxon>
        <taxon>Methanosarcinaceae</taxon>
        <taxon>Methanosarcina</taxon>
    </lineage>
</organism>
<dbReference type="SUPFAM" id="SSF55486">
    <property type="entry name" value="Metalloproteases ('zincins'), catalytic domain"/>
    <property type="match status" value="1"/>
</dbReference>
<dbReference type="AlphaFoldDB" id="A0A0E3R5F6"/>
<accession>A0A0E3R5F6</accession>
<dbReference type="RefSeq" id="WP_048122526.1">
    <property type="nucleotide sequence ID" value="NZ_CP009530.1"/>
</dbReference>
<gene>
    <name evidence="2" type="ORF">MSBR2_3404</name>
</gene>
<dbReference type="GeneID" id="24802515"/>
<reference evidence="2 3" key="1">
    <citation type="submission" date="2014-07" db="EMBL/GenBank/DDBJ databases">
        <title>Methanogenic archaea and the global carbon cycle.</title>
        <authorList>
            <person name="Henriksen J.R."/>
            <person name="Luke J."/>
            <person name="Reinhart S."/>
            <person name="Benedict M.N."/>
            <person name="Youngblut N.D."/>
            <person name="Metcalf M.E."/>
            <person name="Whitaker R.J."/>
            <person name="Metcalf W.W."/>
        </authorList>
    </citation>
    <scope>NUCLEOTIDE SEQUENCE [LARGE SCALE GENOMIC DNA]</scope>
    <source>
        <strain evidence="2 3">227</strain>
    </source>
</reference>
<evidence type="ECO:0008006" key="4">
    <source>
        <dbReference type="Google" id="ProtNLM"/>
    </source>
</evidence>
<protein>
    <recommendedName>
        <fullName evidence="4">Peptidase M12B domain-containing protein</fullName>
    </recommendedName>
</protein>
<dbReference type="EMBL" id="CP009530">
    <property type="protein sequence ID" value="AKB59920.1"/>
    <property type="molecule type" value="Genomic_DNA"/>
</dbReference>
<evidence type="ECO:0000313" key="3">
    <source>
        <dbReference type="Proteomes" id="UP000033079"/>
    </source>
</evidence>
<dbReference type="PATRIC" id="fig|1434106.5.peg.4313"/>
<dbReference type="KEGG" id="mbar:MSBR2_3404"/>
<feature type="compositionally biased region" description="Basic and acidic residues" evidence="1">
    <location>
        <begin position="429"/>
        <end position="443"/>
    </location>
</feature>
<sequence>MEIKNHKKVALVMLATLCFFTGLATASSDLKMDSVQYVGNESIDVLFNQYYEEISLDELGKSGVYRLNVPNTITKYDLLLMNPELFKKDADLGKMTIQLIGQNFELQLEPGIWVSKGDKEIIKNETGIYEIDMPEVYNYYGSVVGIPESKVRFTVSDDAVLGWIEVKDVKYIISQAGWMEENGEKKVLHVVYRNTDKVVSGVPPASDDVAYESNNTVDVYSKSETFKTQSPSSILSTTTVTLLSAYDTEFKNEFASPGTEIYNMMADVNSAYGVSDIGVNFDADYYYYDSDLSSTRSDLLLGEFRSENSALRDSANCDLAFLFSGKCFSDSAIGRSYVYSGLSNAAYGVAQMVDEPGTTYDGTFDDRCSVVSHELGHNFGADHQDSSHAYAKAYSWSYLGFTRYSIMYTPYKGIGSIGGMQLEFSSDTNHGDATHDNARRISETKSTIANFQ</sequence>
<dbReference type="Proteomes" id="UP000033079">
    <property type="component" value="Chromosome"/>
</dbReference>